<accession>A0A4Y9ZJ24</accession>
<evidence type="ECO:0000256" key="1">
    <source>
        <dbReference type="SAM" id="Phobius"/>
    </source>
</evidence>
<keyword evidence="3" id="KW-1185">Reference proteome</keyword>
<dbReference type="OrthoDB" id="1077582at2759"/>
<sequence>PAGTPRRVFVWHKLQYFAAMYVLQDIGRTWLSLTYVQSHGLQGTPTRDLPFFERVWTTIALGLITFMQAETVYVVGLIVDVSTGLFWAQPEHGRPMYDEYKAPQTIARSIAWDVFRVKKGLLTSRYIQLYLCFAMSGFFHCMAAKLAYPEKTFYNTFAGFIWQASGIVIEDFAIWAGRKAGFTSPNWKYLGYVWFLVFISWSAPLYFDDCVEGGWLRPETWPVSLIRGVWKGEWKANTV</sequence>
<keyword evidence="1" id="KW-1133">Transmembrane helix</keyword>
<protein>
    <recommendedName>
        <fullName evidence="4">Wax synthase domain-containing protein</fullName>
    </recommendedName>
</protein>
<name>A0A4Y9ZJ24_9AGAM</name>
<comment type="caution">
    <text evidence="2">The sequence shown here is derived from an EMBL/GenBank/DDBJ whole genome shotgun (WGS) entry which is preliminary data.</text>
</comment>
<reference evidence="2 3" key="1">
    <citation type="submission" date="2019-02" db="EMBL/GenBank/DDBJ databases">
        <title>Genome sequencing of the rare red list fungi Hericium alpestre (H. flagellum).</title>
        <authorList>
            <person name="Buettner E."/>
            <person name="Kellner H."/>
        </authorList>
    </citation>
    <scope>NUCLEOTIDE SEQUENCE [LARGE SCALE GENOMIC DNA]</scope>
    <source>
        <strain evidence="2 3">DSM 108284</strain>
    </source>
</reference>
<feature type="transmembrane region" description="Helical" evidence="1">
    <location>
        <begin position="189"/>
        <end position="207"/>
    </location>
</feature>
<evidence type="ECO:0000313" key="3">
    <source>
        <dbReference type="Proteomes" id="UP000298061"/>
    </source>
</evidence>
<evidence type="ECO:0000313" key="2">
    <source>
        <dbReference type="EMBL" id="TFY73668.1"/>
    </source>
</evidence>
<proteinExistence type="predicted"/>
<keyword evidence="1" id="KW-0472">Membrane</keyword>
<feature type="transmembrane region" description="Helical" evidence="1">
    <location>
        <begin position="160"/>
        <end position="177"/>
    </location>
</feature>
<keyword evidence="1" id="KW-0812">Transmembrane</keyword>
<organism evidence="2 3">
    <name type="scientific">Hericium alpestre</name>
    <dbReference type="NCBI Taxonomy" id="135208"/>
    <lineage>
        <taxon>Eukaryota</taxon>
        <taxon>Fungi</taxon>
        <taxon>Dikarya</taxon>
        <taxon>Basidiomycota</taxon>
        <taxon>Agaricomycotina</taxon>
        <taxon>Agaricomycetes</taxon>
        <taxon>Russulales</taxon>
        <taxon>Hericiaceae</taxon>
        <taxon>Hericium</taxon>
    </lineage>
</organism>
<gene>
    <name evidence="2" type="ORF">EWM64_g10344</name>
</gene>
<evidence type="ECO:0008006" key="4">
    <source>
        <dbReference type="Google" id="ProtNLM"/>
    </source>
</evidence>
<dbReference type="EMBL" id="SFCI01002649">
    <property type="protein sequence ID" value="TFY73668.1"/>
    <property type="molecule type" value="Genomic_DNA"/>
</dbReference>
<dbReference type="AlphaFoldDB" id="A0A4Y9ZJ24"/>
<feature type="non-terminal residue" evidence="2">
    <location>
        <position position="1"/>
    </location>
</feature>
<feature type="transmembrane region" description="Helical" evidence="1">
    <location>
        <begin position="126"/>
        <end position="148"/>
    </location>
</feature>
<dbReference type="Proteomes" id="UP000298061">
    <property type="component" value="Unassembled WGS sequence"/>
</dbReference>